<dbReference type="Pfam" id="PF00313">
    <property type="entry name" value="CSD"/>
    <property type="match status" value="1"/>
</dbReference>
<reference evidence="3" key="1">
    <citation type="journal article" date="2014" name="Front. Microbiol.">
        <title>High frequency of phylogenetically diverse reductive dehalogenase-homologous genes in deep subseafloor sedimentary metagenomes.</title>
        <authorList>
            <person name="Kawai M."/>
            <person name="Futagami T."/>
            <person name="Toyoda A."/>
            <person name="Takaki Y."/>
            <person name="Nishi S."/>
            <person name="Hori S."/>
            <person name="Arai W."/>
            <person name="Tsubouchi T."/>
            <person name="Morono Y."/>
            <person name="Uchiyama I."/>
            <person name="Ito T."/>
            <person name="Fujiyama A."/>
            <person name="Inagaki F."/>
            <person name="Takami H."/>
        </authorList>
    </citation>
    <scope>NUCLEOTIDE SEQUENCE</scope>
    <source>
        <strain evidence="3">Expedition CK06-06</strain>
    </source>
</reference>
<dbReference type="GO" id="GO:0003676">
    <property type="term" value="F:nucleic acid binding"/>
    <property type="evidence" value="ECO:0007669"/>
    <property type="project" value="InterPro"/>
</dbReference>
<accession>X1BEB0</accession>
<evidence type="ECO:0000259" key="2">
    <source>
        <dbReference type="Pfam" id="PF00313"/>
    </source>
</evidence>
<dbReference type="AlphaFoldDB" id="X1BEB0"/>
<dbReference type="SUPFAM" id="SSF50249">
    <property type="entry name" value="Nucleic acid-binding proteins"/>
    <property type="match status" value="1"/>
</dbReference>
<feature type="non-terminal residue" evidence="3">
    <location>
        <position position="1"/>
    </location>
</feature>
<dbReference type="EMBL" id="BART01013650">
    <property type="protein sequence ID" value="GAG79527.1"/>
    <property type="molecule type" value="Genomic_DNA"/>
</dbReference>
<gene>
    <name evidence="3" type="ORF">S01H4_27777</name>
</gene>
<evidence type="ECO:0000313" key="3">
    <source>
        <dbReference type="EMBL" id="GAG79527.1"/>
    </source>
</evidence>
<protein>
    <recommendedName>
        <fullName evidence="2">CSD domain-containing protein</fullName>
    </recommendedName>
</protein>
<comment type="caution">
    <text evidence="3">The sequence shown here is derived from an EMBL/GenBank/DDBJ whole genome shotgun (WGS) entry which is preliminary data.</text>
</comment>
<sequence>DSIPDGTFLNEGDQVEYEIEDSDKGPKATNVKKL</sequence>
<dbReference type="InterPro" id="IPR002059">
    <property type="entry name" value="CSP_DNA-bd"/>
</dbReference>
<dbReference type="Gene3D" id="2.40.50.140">
    <property type="entry name" value="Nucleic acid-binding proteins"/>
    <property type="match status" value="1"/>
</dbReference>
<name>X1BEB0_9ZZZZ</name>
<proteinExistence type="predicted"/>
<feature type="region of interest" description="Disordered" evidence="1">
    <location>
        <begin position="1"/>
        <end position="34"/>
    </location>
</feature>
<feature type="domain" description="CSD" evidence="2">
    <location>
        <begin position="9"/>
        <end position="33"/>
    </location>
</feature>
<organism evidence="3">
    <name type="scientific">marine sediment metagenome</name>
    <dbReference type="NCBI Taxonomy" id="412755"/>
    <lineage>
        <taxon>unclassified sequences</taxon>
        <taxon>metagenomes</taxon>
        <taxon>ecological metagenomes</taxon>
    </lineage>
</organism>
<evidence type="ECO:0000256" key="1">
    <source>
        <dbReference type="SAM" id="MobiDB-lite"/>
    </source>
</evidence>
<dbReference type="InterPro" id="IPR012340">
    <property type="entry name" value="NA-bd_OB-fold"/>
</dbReference>